<dbReference type="RefSeq" id="XP_031851780.1">
    <property type="nucleotide sequence ID" value="XM_031995889.1"/>
</dbReference>
<feature type="compositionally biased region" description="Basic and acidic residues" evidence="1">
    <location>
        <begin position="107"/>
        <end position="119"/>
    </location>
</feature>
<dbReference type="GO" id="GO:0000423">
    <property type="term" value="P:mitophagy"/>
    <property type="evidence" value="ECO:0007669"/>
    <property type="project" value="InterPro"/>
</dbReference>
<dbReference type="GeneID" id="43579989"/>
<feature type="region of interest" description="Disordered" evidence="1">
    <location>
        <begin position="106"/>
        <end position="143"/>
    </location>
</feature>
<feature type="region of interest" description="Disordered" evidence="1">
    <location>
        <begin position="1"/>
        <end position="55"/>
    </location>
</feature>
<feature type="compositionally biased region" description="Low complexity" evidence="1">
    <location>
        <begin position="17"/>
        <end position="28"/>
    </location>
</feature>
<dbReference type="AlphaFoldDB" id="A0A5E8BAM0"/>
<dbReference type="OrthoDB" id="4095327at2759"/>
<protein>
    <recommendedName>
        <fullName evidence="4">DUF1770 domain-containing protein</fullName>
    </recommendedName>
</protein>
<evidence type="ECO:0000313" key="3">
    <source>
        <dbReference type="Proteomes" id="UP000398389"/>
    </source>
</evidence>
<evidence type="ECO:0000313" key="2">
    <source>
        <dbReference type="EMBL" id="VVT46343.1"/>
    </source>
</evidence>
<feature type="compositionally biased region" description="Polar residues" evidence="1">
    <location>
        <begin position="1"/>
        <end position="13"/>
    </location>
</feature>
<dbReference type="Proteomes" id="UP000398389">
    <property type="component" value="Unassembled WGS sequence"/>
</dbReference>
<reference evidence="2 3" key="1">
    <citation type="submission" date="2019-09" db="EMBL/GenBank/DDBJ databases">
        <authorList>
            <person name="Brejova B."/>
        </authorList>
    </citation>
    <scope>NUCLEOTIDE SEQUENCE [LARGE SCALE GENOMIC DNA]</scope>
</reference>
<feature type="compositionally biased region" description="Acidic residues" evidence="1">
    <location>
        <begin position="33"/>
        <end position="55"/>
    </location>
</feature>
<dbReference type="InterPro" id="IPR013898">
    <property type="entry name" value="Atg43"/>
</dbReference>
<dbReference type="PANTHER" id="PTHR38699:SF1">
    <property type="entry name" value="MITOPHAGY RECEPTOR ATG43"/>
    <property type="match status" value="1"/>
</dbReference>
<dbReference type="GO" id="GO:0140580">
    <property type="term" value="F:mitochondrion autophagosome adaptor activity"/>
    <property type="evidence" value="ECO:0007669"/>
    <property type="project" value="InterPro"/>
</dbReference>
<sequence length="249" mass="28386">MRTTIITNPSTGSDPLGSGNISSPSSNSFAVLLEDDEAAQESNGEEQEEQADIEESLTEASLLESINQGNANATESVFQAIVKAQILRKKERRRAFKQVAAGQSDRFNAEEAEDRRALRPFESSDELDSEDSDEDDYDDFSDDDYDDYFDDDESYTYHKARTSRPLPDLRFEQSYRKAIAGANGVWWKIAYITVRDQVLFTLFQGFLWQLTLVGIRSWRMTMANNGGQWGQTFVGRLSRWWSRVNNNKI</sequence>
<gene>
    <name evidence="2" type="ORF">SAPINGB_P001166</name>
</gene>
<dbReference type="Pfam" id="PF08589">
    <property type="entry name" value="ATG43"/>
    <property type="match status" value="1"/>
</dbReference>
<accession>A0A5E8BAM0</accession>
<proteinExistence type="predicted"/>
<keyword evidence="3" id="KW-1185">Reference proteome</keyword>
<organism evidence="2 3">
    <name type="scientific">Magnusiomyces paraingens</name>
    <dbReference type="NCBI Taxonomy" id="2606893"/>
    <lineage>
        <taxon>Eukaryota</taxon>
        <taxon>Fungi</taxon>
        <taxon>Dikarya</taxon>
        <taxon>Ascomycota</taxon>
        <taxon>Saccharomycotina</taxon>
        <taxon>Dipodascomycetes</taxon>
        <taxon>Dipodascales</taxon>
        <taxon>Dipodascaceae</taxon>
        <taxon>Magnusiomyces</taxon>
    </lineage>
</organism>
<dbReference type="PANTHER" id="PTHR38699">
    <property type="entry name" value="CHROMOSOME 1, WHOLE GENOME SHOTGUN SEQUENCE"/>
    <property type="match status" value="1"/>
</dbReference>
<evidence type="ECO:0000256" key="1">
    <source>
        <dbReference type="SAM" id="MobiDB-lite"/>
    </source>
</evidence>
<feature type="compositionally biased region" description="Acidic residues" evidence="1">
    <location>
        <begin position="123"/>
        <end position="143"/>
    </location>
</feature>
<name>A0A5E8BAM0_9ASCO</name>
<dbReference type="EMBL" id="CABVLU010000001">
    <property type="protein sequence ID" value="VVT46343.1"/>
    <property type="molecule type" value="Genomic_DNA"/>
</dbReference>
<evidence type="ECO:0008006" key="4">
    <source>
        <dbReference type="Google" id="ProtNLM"/>
    </source>
</evidence>